<reference evidence="2" key="1">
    <citation type="submission" date="2022-01" db="EMBL/GenBank/DDBJ databases">
        <authorList>
            <person name="Jo J.-H."/>
            <person name="Im W.-T."/>
        </authorList>
    </citation>
    <scope>NUCLEOTIDE SEQUENCE</scope>
    <source>
        <strain evidence="2">I2-34</strain>
    </source>
</reference>
<name>A0ABS9L6T5_9MICC</name>
<feature type="region of interest" description="Disordered" evidence="1">
    <location>
        <begin position="127"/>
        <end position="196"/>
    </location>
</feature>
<feature type="compositionally biased region" description="Low complexity" evidence="1">
    <location>
        <begin position="155"/>
        <end position="165"/>
    </location>
</feature>
<gene>
    <name evidence="2" type="ORF">LVY72_10755</name>
</gene>
<dbReference type="Proteomes" id="UP001165368">
    <property type="component" value="Unassembled WGS sequence"/>
</dbReference>
<evidence type="ECO:0000313" key="3">
    <source>
        <dbReference type="Proteomes" id="UP001165368"/>
    </source>
</evidence>
<keyword evidence="3" id="KW-1185">Reference proteome</keyword>
<feature type="region of interest" description="Disordered" evidence="1">
    <location>
        <begin position="32"/>
        <end position="52"/>
    </location>
</feature>
<proteinExistence type="predicted"/>
<comment type="caution">
    <text evidence="2">The sequence shown here is derived from an EMBL/GenBank/DDBJ whole genome shotgun (WGS) entry which is preliminary data.</text>
</comment>
<sequence length="196" mass="19665">MGSFIWTLIIAAGAALIWRLSHRPGHMAGTGYTGTAAGPAQPSVSSGGRPAGATMMEAAARTDGAEAAEPEPIDGWTQSAADTAASEPPVEDQYIEDVAVAPHATPIDPGSEPSPWRIQPTAAIRPTAAGPDVAPTQTHARPAEGSPPTAEPDDAGAPAAPGALPQDILFDASEWAGDDGERLAEPGSGEGRPAGP</sequence>
<evidence type="ECO:0000256" key="1">
    <source>
        <dbReference type="SAM" id="MobiDB-lite"/>
    </source>
</evidence>
<dbReference type="RefSeq" id="WP_237820640.1">
    <property type="nucleotide sequence ID" value="NZ_JAKLTQ010000006.1"/>
</dbReference>
<dbReference type="EMBL" id="JAKLTQ010000006">
    <property type="protein sequence ID" value="MCG2622395.1"/>
    <property type="molecule type" value="Genomic_DNA"/>
</dbReference>
<protein>
    <submittedName>
        <fullName evidence="2">Uncharacterized protein</fullName>
    </submittedName>
</protein>
<evidence type="ECO:0000313" key="2">
    <source>
        <dbReference type="EMBL" id="MCG2622395.1"/>
    </source>
</evidence>
<accession>A0ABS9L6T5</accession>
<organism evidence="2 3">
    <name type="scientific">Arthrobacter hankyongi</name>
    <dbReference type="NCBI Taxonomy" id="2904801"/>
    <lineage>
        <taxon>Bacteria</taxon>
        <taxon>Bacillati</taxon>
        <taxon>Actinomycetota</taxon>
        <taxon>Actinomycetes</taxon>
        <taxon>Micrococcales</taxon>
        <taxon>Micrococcaceae</taxon>
        <taxon>Arthrobacter</taxon>
    </lineage>
</organism>